<protein>
    <recommendedName>
        <fullName evidence="4">Secretion system C-terminal sorting domain-containing protein</fullName>
    </recommendedName>
</protein>
<dbReference type="AlphaFoldDB" id="D1PT84"/>
<proteinExistence type="predicted"/>
<dbReference type="NCBIfam" id="TIGR04183">
    <property type="entry name" value="Por_Secre_tail"/>
    <property type="match status" value="1"/>
</dbReference>
<dbReference type="InterPro" id="IPR026444">
    <property type="entry name" value="Secre_tail"/>
</dbReference>
<feature type="signal peptide" evidence="1">
    <location>
        <begin position="1"/>
        <end position="21"/>
    </location>
</feature>
<dbReference type="RefSeq" id="WP_007175373.1">
    <property type="nucleotide sequence ID" value="NZ_GG704784.1"/>
</dbReference>
<keyword evidence="3" id="KW-1185">Reference proteome</keyword>
<keyword evidence="1" id="KW-0732">Signal</keyword>
<dbReference type="OrthoDB" id="1083161at2"/>
<dbReference type="EMBL" id="ACKS01000011">
    <property type="protein sequence ID" value="EFA45386.1"/>
    <property type="molecule type" value="Genomic_DNA"/>
</dbReference>
<comment type="caution">
    <text evidence="2">The sequence shown here is derived from an EMBL/GenBank/DDBJ whole genome shotgun (WGS) entry which is preliminary data.</text>
</comment>
<gene>
    <name evidence="2" type="ORF">HMPREF0645_0169</name>
</gene>
<reference evidence="2 3" key="1">
    <citation type="submission" date="2009-10" db="EMBL/GenBank/DDBJ databases">
        <authorList>
            <person name="Qin X."/>
            <person name="Bachman B."/>
            <person name="Battles P."/>
            <person name="Bell A."/>
            <person name="Bess C."/>
            <person name="Bickham C."/>
            <person name="Chaboub L."/>
            <person name="Chen D."/>
            <person name="Coyle M."/>
            <person name="Deiros D.R."/>
            <person name="Dinh H."/>
            <person name="Forbes L."/>
            <person name="Fowler G."/>
            <person name="Francisco L."/>
            <person name="Fu Q."/>
            <person name="Gubbala S."/>
            <person name="Hale W."/>
            <person name="Han Y."/>
            <person name="Hemphill L."/>
            <person name="Highlander S.K."/>
            <person name="Hirani K."/>
            <person name="Hogues M."/>
            <person name="Jackson L."/>
            <person name="Jakkamsetti A."/>
            <person name="Javaid M."/>
            <person name="Jiang H."/>
            <person name="Korchina V."/>
            <person name="Kovar C."/>
            <person name="Lara F."/>
            <person name="Lee S."/>
            <person name="Mata R."/>
            <person name="Mathew T."/>
            <person name="Moen C."/>
            <person name="Morales K."/>
            <person name="Munidasa M."/>
            <person name="Nazareth L."/>
            <person name="Ngo R."/>
            <person name="Nguyen L."/>
            <person name="Okwuonu G."/>
            <person name="Ongeri F."/>
            <person name="Patil S."/>
            <person name="Petrosino J."/>
            <person name="Pham C."/>
            <person name="Pham P."/>
            <person name="Pu L.-L."/>
            <person name="Puazo M."/>
            <person name="Raj R."/>
            <person name="Reid J."/>
            <person name="Rouhana J."/>
            <person name="Saada N."/>
            <person name="Shang Y."/>
            <person name="Simmons D."/>
            <person name="Thornton R."/>
            <person name="Warren J."/>
            <person name="Weissenberger G."/>
            <person name="Zhang J."/>
            <person name="Zhang L."/>
            <person name="Zhou C."/>
            <person name="Zhu D."/>
            <person name="Muzny D."/>
            <person name="Worley K."/>
            <person name="Gibbs R."/>
        </authorList>
    </citation>
    <scope>NUCLEOTIDE SEQUENCE [LARGE SCALE GENOMIC DNA]</scope>
    <source>
        <strain evidence="2 3">DSM 17361</strain>
    </source>
</reference>
<accession>D1PT84</accession>
<evidence type="ECO:0000256" key="1">
    <source>
        <dbReference type="SAM" id="SignalP"/>
    </source>
</evidence>
<evidence type="ECO:0000313" key="2">
    <source>
        <dbReference type="EMBL" id="EFA45386.1"/>
    </source>
</evidence>
<evidence type="ECO:0008006" key="4">
    <source>
        <dbReference type="Google" id="ProtNLM"/>
    </source>
</evidence>
<evidence type="ECO:0000313" key="3">
    <source>
        <dbReference type="Proteomes" id="UP000003160"/>
    </source>
</evidence>
<sequence>MTYRHILVATALSLLTVPVAAGTADPVVVVNGTPVENILSQITFEGDNVVLHFTDGAADRSEDMATVTITLPNTTGIARIKTAAAVAAVGNELVMDGIAAGERIAIYDTGGRLRMQTTSPGSRVRFSLESLATGMYIVRAGSNIIKFQKQ</sequence>
<organism evidence="2 3">
    <name type="scientific">Hallella bergensis DSM 17361</name>
    <dbReference type="NCBI Taxonomy" id="585502"/>
    <lineage>
        <taxon>Bacteria</taxon>
        <taxon>Pseudomonadati</taxon>
        <taxon>Bacteroidota</taxon>
        <taxon>Bacteroidia</taxon>
        <taxon>Bacteroidales</taxon>
        <taxon>Prevotellaceae</taxon>
        <taxon>Hallella</taxon>
    </lineage>
</organism>
<dbReference type="HOGENOM" id="CLU_1738873_0_0_10"/>
<name>D1PT84_9BACT</name>
<dbReference type="Proteomes" id="UP000003160">
    <property type="component" value="Unassembled WGS sequence"/>
</dbReference>
<feature type="chain" id="PRO_5003025147" description="Secretion system C-terminal sorting domain-containing protein" evidence="1">
    <location>
        <begin position="22"/>
        <end position="150"/>
    </location>
</feature>